<feature type="region of interest" description="Disordered" evidence="1">
    <location>
        <begin position="61"/>
        <end position="81"/>
    </location>
</feature>
<evidence type="ECO:0000256" key="1">
    <source>
        <dbReference type="SAM" id="MobiDB-lite"/>
    </source>
</evidence>
<name>A0A238VM30_9FLAO</name>
<dbReference type="EMBL" id="FZNY01000001">
    <property type="protein sequence ID" value="SNR35442.1"/>
    <property type="molecule type" value="Genomic_DNA"/>
</dbReference>
<reference evidence="2 3" key="1">
    <citation type="submission" date="2017-06" db="EMBL/GenBank/DDBJ databases">
        <authorList>
            <person name="Kim H.J."/>
            <person name="Triplett B.A."/>
        </authorList>
    </citation>
    <scope>NUCLEOTIDE SEQUENCE [LARGE SCALE GENOMIC DNA]</scope>
    <source>
        <strain evidence="2 3">DSM 25597</strain>
    </source>
</reference>
<organism evidence="2 3">
    <name type="scientific">Dokdonia pacifica</name>
    <dbReference type="NCBI Taxonomy" id="1627892"/>
    <lineage>
        <taxon>Bacteria</taxon>
        <taxon>Pseudomonadati</taxon>
        <taxon>Bacteroidota</taxon>
        <taxon>Flavobacteriia</taxon>
        <taxon>Flavobacteriales</taxon>
        <taxon>Flavobacteriaceae</taxon>
        <taxon>Dokdonia</taxon>
    </lineage>
</organism>
<evidence type="ECO:0000313" key="3">
    <source>
        <dbReference type="Proteomes" id="UP000198379"/>
    </source>
</evidence>
<evidence type="ECO:0000313" key="2">
    <source>
        <dbReference type="EMBL" id="SNR35442.1"/>
    </source>
</evidence>
<dbReference type="Proteomes" id="UP000198379">
    <property type="component" value="Unassembled WGS sequence"/>
</dbReference>
<protein>
    <submittedName>
        <fullName evidence="2">Uncharacterized protein</fullName>
    </submittedName>
</protein>
<sequence>MKDTVDPHYLRGFNNAYLLAQHKPKLLDCFLTTTTENEYLKGMRDGKYTYEQELKQNRTQGRLQQLNQQHSQGNRDQDHEQ</sequence>
<dbReference type="AlphaFoldDB" id="A0A238VM30"/>
<gene>
    <name evidence="2" type="ORF">SAMN06265376_10142</name>
</gene>
<accession>A0A238VM30</accession>
<keyword evidence="3" id="KW-1185">Reference proteome</keyword>
<proteinExistence type="predicted"/>
<feature type="compositionally biased region" description="Polar residues" evidence="1">
    <location>
        <begin position="61"/>
        <end position="72"/>
    </location>
</feature>